<comment type="caution">
    <text evidence="2">The sequence shown here is derived from an EMBL/GenBank/DDBJ whole genome shotgun (WGS) entry which is preliminary data.</text>
</comment>
<proteinExistence type="predicted"/>
<evidence type="ECO:0000313" key="3">
    <source>
        <dbReference type="Proteomes" id="UP000009328"/>
    </source>
</evidence>
<gene>
    <name evidence="2" type="ORF">BN7_2769</name>
</gene>
<dbReference type="EMBL" id="CAIF01000071">
    <property type="protein sequence ID" value="CCH43222.1"/>
    <property type="molecule type" value="Genomic_DNA"/>
</dbReference>
<dbReference type="AlphaFoldDB" id="K0KLZ0"/>
<dbReference type="InParanoid" id="K0KLZ0"/>
<accession>K0KLZ0</accession>
<dbReference type="HOGENOM" id="CLU_980720_0_0_1"/>
<reference evidence="2 3" key="1">
    <citation type="journal article" date="2012" name="Eukaryot. Cell">
        <title>Draft genome sequence of Wickerhamomyces ciferrii NRRL Y-1031 F-60-10.</title>
        <authorList>
            <person name="Schneider J."/>
            <person name="Andrea H."/>
            <person name="Blom J."/>
            <person name="Jaenicke S."/>
            <person name="Ruckert C."/>
            <person name="Schorsch C."/>
            <person name="Szczepanowski R."/>
            <person name="Farwick M."/>
            <person name="Goesmann A."/>
            <person name="Puhler A."/>
            <person name="Schaffer S."/>
            <person name="Tauch A."/>
            <person name="Kohler T."/>
            <person name="Brinkrolf K."/>
        </authorList>
    </citation>
    <scope>NUCLEOTIDE SEQUENCE [LARGE SCALE GENOMIC DNA]</scope>
    <source>
        <strain evidence="3">ATCC 14091 / BCRC 22168 / CBS 111 / JCM 3599 / NBRC 0793 / NRRL Y-1031 F-60-10</strain>
    </source>
</reference>
<name>K0KLZ0_WICCF</name>
<keyword evidence="3" id="KW-1185">Reference proteome</keyword>
<sequence>MAQEYYHSSGLTTPSETDLSEDEFTTSSSENETGSELSSGGLTRTNTLDSFEDISTSVVDVAMNRLTNLLGRTSIGEPRILDANSTADAANTATPVLKFTLEEARAILRKEVAESKKEGVYKRMNDVLSSNSTMINSDRKGFGFKFLSLCITAAFGGRRGVDRYDRDLTSLNLKSVIPKLSNCFNGHRELNITMMCYIGHIILYYWDNEDVRTALINRFGPLDRVVGSKANIRNEIGAKSLWSSKVTPVHSFTKKRIIGEIEEKLLLDEKEFESIMLKIGIDLT</sequence>
<protein>
    <submittedName>
        <fullName evidence="2">Uncharacterized protein</fullName>
    </submittedName>
</protein>
<feature type="region of interest" description="Disordered" evidence="1">
    <location>
        <begin position="1"/>
        <end position="46"/>
    </location>
</feature>
<feature type="compositionally biased region" description="Low complexity" evidence="1">
    <location>
        <begin position="25"/>
        <end position="45"/>
    </location>
</feature>
<evidence type="ECO:0000256" key="1">
    <source>
        <dbReference type="SAM" id="MobiDB-lite"/>
    </source>
</evidence>
<evidence type="ECO:0000313" key="2">
    <source>
        <dbReference type="EMBL" id="CCH43222.1"/>
    </source>
</evidence>
<dbReference type="Proteomes" id="UP000009328">
    <property type="component" value="Unassembled WGS sequence"/>
</dbReference>
<organism evidence="2 3">
    <name type="scientific">Wickerhamomyces ciferrii (strain ATCC 14091 / BCRC 22168 / CBS 111 / JCM 3599 / NBRC 0793 / NRRL Y-1031 F-60-10)</name>
    <name type="common">Yeast</name>
    <name type="synonym">Pichia ciferrii</name>
    <dbReference type="NCBI Taxonomy" id="1206466"/>
    <lineage>
        <taxon>Eukaryota</taxon>
        <taxon>Fungi</taxon>
        <taxon>Dikarya</taxon>
        <taxon>Ascomycota</taxon>
        <taxon>Saccharomycotina</taxon>
        <taxon>Saccharomycetes</taxon>
        <taxon>Phaffomycetales</taxon>
        <taxon>Wickerhamomycetaceae</taxon>
        <taxon>Wickerhamomyces</taxon>
    </lineage>
</organism>